<feature type="transmembrane region" description="Helical" evidence="1">
    <location>
        <begin position="85"/>
        <end position="107"/>
    </location>
</feature>
<dbReference type="EMBL" id="JH431273">
    <property type="status" value="NOT_ANNOTATED_CDS"/>
    <property type="molecule type" value="Genomic_DNA"/>
</dbReference>
<proteinExistence type="predicted"/>
<reference evidence="2" key="2">
    <citation type="submission" date="2015-02" db="UniProtKB">
        <authorList>
            <consortium name="EnsemblMetazoa"/>
        </authorList>
    </citation>
    <scope>IDENTIFICATION</scope>
</reference>
<evidence type="ECO:0000313" key="2">
    <source>
        <dbReference type="EnsemblMetazoa" id="SMAR003112-PA"/>
    </source>
</evidence>
<protein>
    <submittedName>
        <fullName evidence="2">Uncharacterized protein</fullName>
    </submittedName>
</protein>
<name>T1IQ06_STRMM</name>
<dbReference type="HOGENOM" id="CLU_1373802_0_0_1"/>
<sequence length="199" mass="22761">MGLLVILTACFGFISLISIPTYYRYKGANSVSFFQKLFGDTEDEGDVKDWFSTVFTLSSFANSQSQEVIRLWGWSLKLPPCWDTVATFMIMIWLYSYLLNVWCADLWNDLMEYPRFRNAINSLILLLVIAPAAGFTASHNSASRLADSKANLEKLYMDQTMEQDDKTQDSDTEDNRLLKYEETVAAMLEQINMEDDGSD</sequence>
<keyword evidence="1" id="KW-0472">Membrane</keyword>
<evidence type="ECO:0000313" key="3">
    <source>
        <dbReference type="Proteomes" id="UP000014500"/>
    </source>
</evidence>
<reference evidence="3" key="1">
    <citation type="submission" date="2011-05" db="EMBL/GenBank/DDBJ databases">
        <authorList>
            <person name="Richards S.R."/>
            <person name="Qu J."/>
            <person name="Jiang H."/>
            <person name="Jhangiani S.N."/>
            <person name="Agravi P."/>
            <person name="Goodspeed R."/>
            <person name="Gross S."/>
            <person name="Mandapat C."/>
            <person name="Jackson L."/>
            <person name="Mathew T."/>
            <person name="Pu L."/>
            <person name="Thornton R."/>
            <person name="Saada N."/>
            <person name="Wilczek-Boney K.B."/>
            <person name="Lee S."/>
            <person name="Kovar C."/>
            <person name="Wu Y."/>
            <person name="Scherer S.E."/>
            <person name="Worley K.C."/>
            <person name="Muzny D.M."/>
            <person name="Gibbs R."/>
        </authorList>
    </citation>
    <scope>NUCLEOTIDE SEQUENCE</scope>
    <source>
        <strain evidence="3">Brora</strain>
    </source>
</reference>
<keyword evidence="1" id="KW-1133">Transmembrane helix</keyword>
<accession>T1IQ06</accession>
<dbReference type="Proteomes" id="UP000014500">
    <property type="component" value="Unassembled WGS sequence"/>
</dbReference>
<feature type="transmembrane region" description="Helical" evidence="1">
    <location>
        <begin position="119"/>
        <end position="137"/>
    </location>
</feature>
<organism evidence="2 3">
    <name type="scientific">Strigamia maritima</name>
    <name type="common">European centipede</name>
    <name type="synonym">Geophilus maritimus</name>
    <dbReference type="NCBI Taxonomy" id="126957"/>
    <lineage>
        <taxon>Eukaryota</taxon>
        <taxon>Metazoa</taxon>
        <taxon>Ecdysozoa</taxon>
        <taxon>Arthropoda</taxon>
        <taxon>Myriapoda</taxon>
        <taxon>Chilopoda</taxon>
        <taxon>Pleurostigmophora</taxon>
        <taxon>Geophilomorpha</taxon>
        <taxon>Linotaeniidae</taxon>
        <taxon>Strigamia</taxon>
    </lineage>
</organism>
<dbReference type="EnsemblMetazoa" id="SMAR003112-RA">
    <property type="protein sequence ID" value="SMAR003112-PA"/>
    <property type="gene ID" value="SMAR003112"/>
</dbReference>
<dbReference type="AlphaFoldDB" id="T1IQ06"/>
<evidence type="ECO:0000256" key="1">
    <source>
        <dbReference type="SAM" id="Phobius"/>
    </source>
</evidence>
<keyword evidence="3" id="KW-1185">Reference proteome</keyword>
<keyword evidence="1" id="KW-0812">Transmembrane</keyword>